<gene>
    <name evidence="1" type="ORF">RRG08_000056</name>
</gene>
<protein>
    <submittedName>
        <fullName evidence="1">Uncharacterized protein</fullName>
    </submittedName>
</protein>
<reference evidence="1" key="1">
    <citation type="journal article" date="2023" name="G3 (Bethesda)">
        <title>A reference genome for the long-term kleptoplast-retaining sea slug Elysia crispata morphotype clarki.</title>
        <authorList>
            <person name="Eastman K.E."/>
            <person name="Pendleton A.L."/>
            <person name="Shaikh M.A."/>
            <person name="Suttiyut T."/>
            <person name="Ogas R."/>
            <person name="Tomko P."/>
            <person name="Gavelis G."/>
            <person name="Widhalm J.R."/>
            <person name="Wisecaver J.H."/>
        </authorList>
    </citation>
    <scope>NUCLEOTIDE SEQUENCE</scope>
    <source>
        <strain evidence="1">ECLA1</strain>
    </source>
</reference>
<keyword evidence="2" id="KW-1185">Reference proteome</keyword>
<comment type="caution">
    <text evidence="1">The sequence shown here is derived from an EMBL/GenBank/DDBJ whole genome shotgun (WGS) entry which is preliminary data.</text>
</comment>
<dbReference type="Proteomes" id="UP001283361">
    <property type="component" value="Unassembled WGS sequence"/>
</dbReference>
<evidence type="ECO:0000313" key="1">
    <source>
        <dbReference type="EMBL" id="KAK3764331.1"/>
    </source>
</evidence>
<organism evidence="1 2">
    <name type="scientific">Elysia crispata</name>
    <name type="common">lettuce slug</name>
    <dbReference type="NCBI Taxonomy" id="231223"/>
    <lineage>
        <taxon>Eukaryota</taxon>
        <taxon>Metazoa</taxon>
        <taxon>Spiralia</taxon>
        <taxon>Lophotrochozoa</taxon>
        <taxon>Mollusca</taxon>
        <taxon>Gastropoda</taxon>
        <taxon>Heterobranchia</taxon>
        <taxon>Euthyneura</taxon>
        <taxon>Panpulmonata</taxon>
        <taxon>Sacoglossa</taxon>
        <taxon>Placobranchoidea</taxon>
        <taxon>Plakobranchidae</taxon>
        <taxon>Elysia</taxon>
    </lineage>
</organism>
<sequence length="169" mass="18943">MVTVNERGALTGQEVPFCAGPLLRMCMEDYARGSTLLPLPPPPPLPPPLNSPRLHEGWGLEWKLLLDTTGKSRLPCWVWGGRREESIPNLDRGGPHHWRLKSIGGDRIPEACLSSWFLKLLTQYYGRNWLDHGSLPCLTSSSSDYVKKNKASSEIRLSSSRSNISKSMF</sequence>
<proteinExistence type="predicted"/>
<accession>A0AAE0Z8M1</accession>
<dbReference type="EMBL" id="JAWDGP010004445">
    <property type="protein sequence ID" value="KAK3764331.1"/>
    <property type="molecule type" value="Genomic_DNA"/>
</dbReference>
<dbReference type="AlphaFoldDB" id="A0AAE0Z8M1"/>
<name>A0AAE0Z8M1_9GAST</name>
<evidence type="ECO:0000313" key="2">
    <source>
        <dbReference type="Proteomes" id="UP001283361"/>
    </source>
</evidence>